<dbReference type="Proteomes" id="UP000051783">
    <property type="component" value="Unassembled WGS sequence"/>
</dbReference>
<feature type="domain" description="HTH cro/C1-type" evidence="2">
    <location>
        <begin position="1"/>
        <end position="56"/>
    </location>
</feature>
<dbReference type="InterPro" id="IPR010982">
    <property type="entry name" value="Lambda_DNA-bd_dom_sf"/>
</dbReference>
<dbReference type="CDD" id="cd00093">
    <property type="entry name" value="HTH_XRE"/>
    <property type="match status" value="1"/>
</dbReference>
<dbReference type="Gene3D" id="1.10.260.40">
    <property type="entry name" value="lambda repressor-like DNA-binding domains"/>
    <property type="match status" value="1"/>
</dbReference>
<dbReference type="GO" id="GO:0003677">
    <property type="term" value="F:DNA binding"/>
    <property type="evidence" value="ECO:0007669"/>
    <property type="project" value="UniProtKB-KW"/>
</dbReference>
<proteinExistence type="predicted"/>
<dbReference type="AlphaFoldDB" id="A0A0R2MKT9"/>
<reference evidence="3 4" key="1">
    <citation type="journal article" date="2015" name="Genome Announc.">
        <title>Expanding the biotechnology potential of lactobacilli through comparative genomics of 213 strains and associated genera.</title>
        <authorList>
            <person name="Sun Z."/>
            <person name="Harris H.M."/>
            <person name="McCann A."/>
            <person name="Guo C."/>
            <person name="Argimon S."/>
            <person name="Zhang W."/>
            <person name="Yang X."/>
            <person name="Jeffery I.B."/>
            <person name="Cooney J.C."/>
            <person name="Kagawa T.F."/>
            <person name="Liu W."/>
            <person name="Song Y."/>
            <person name="Salvetti E."/>
            <person name="Wrobel A."/>
            <person name="Rasinkangas P."/>
            <person name="Parkhill J."/>
            <person name="Rea M.C."/>
            <person name="O'Sullivan O."/>
            <person name="Ritari J."/>
            <person name="Douillard F.P."/>
            <person name="Paul Ross R."/>
            <person name="Yang R."/>
            <person name="Briner A.E."/>
            <person name="Felis G.E."/>
            <person name="de Vos W.M."/>
            <person name="Barrangou R."/>
            <person name="Klaenhammer T.R."/>
            <person name="Caufield P.W."/>
            <person name="Cui Y."/>
            <person name="Zhang H."/>
            <person name="O'Toole P.W."/>
        </authorList>
    </citation>
    <scope>NUCLEOTIDE SEQUENCE [LARGE SCALE GENOMIC DNA]</scope>
    <source>
        <strain evidence="3 4">LMG 26013</strain>
    </source>
</reference>
<evidence type="ECO:0000313" key="4">
    <source>
        <dbReference type="Proteomes" id="UP000051783"/>
    </source>
</evidence>
<dbReference type="Pfam" id="PF01381">
    <property type="entry name" value="HTH_3"/>
    <property type="match status" value="1"/>
</dbReference>
<gene>
    <name evidence="3" type="ORF">IV64_GL001699</name>
</gene>
<dbReference type="PANTHER" id="PTHR46558">
    <property type="entry name" value="TRACRIPTIONAL REGULATORY PROTEIN-RELATED-RELATED"/>
    <property type="match status" value="1"/>
</dbReference>
<evidence type="ECO:0000256" key="1">
    <source>
        <dbReference type="ARBA" id="ARBA00023125"/>
    </source>
</evidence>
<dbReference type="InterPro" id="IPR001387">
    <property type="entry name" value="Cro/C1-type_HTH"/>
</dbReference>
<accession>A0A0R2MKT9</accession>
<sequence length="137" mass="15380">MKHIREEKGLTADQLAKKIGVSRSTIYRYEKGDIEKVPVEVISNIADALDVDLTYLMGIKNTDTANQINTVVSKLHYDRQKKVLNFAADQLGAQNDNAFIETLAAHQADSSHNINDTEADKISKYLDDRINKFNGDK</sequence>
<dbReference type="EMBL" id="JQCL01000019">
    <property type="protein sequence ID" value="KRO14215.1"/>
    <property type="molecule type" value="Genomic_DNA"/>
</dbReference>
<organism evidence="3 4">
    <name type="scientific">Lactiplantibacillus xiangfangensis</name>
    <dbReference type="NCBI Taxonomy" id="942150"/>
    <lineage>
        <taxon>Bacteria</taxon>
        <taxon>Bacillati</taxon>
        <taxon>Bacillota</taxon>
        <taxon>Bacilli</taxon>
        <taxon>Lactobacillales</taxon>
        <taxon>Lactobacillaceae</taxon>
        <taxon>Lactiplantibacillus</taxon>
    </lineage>
</organism>
<dbReference type="SUPFAM" id="SSF47413">
    <property type="entry name" value="lambda repressor-like DNA-binding domains"/>
    <property type="match status" value="1"/>
</dbReference>
<dbReference type="PATRIC" id="fig|942150.3.peg.1756"/>
<protein>
    <recommendedName>
        <fullName evidence="2">HTH cro/C1-type domain-containing protein</fullName>
    </recommendedName>
</protein>
<name>A0A0R2MKT9_9LACO</name>
<keyword evidence="4" id="KW-1185">Reference proteome</keyword>
<evidence type="ECO:0000259" key="2">
    <source>
        <dbReference type="PROSITE" id="PS50943"/>
    </source>
</evidence>
<evidence type="ECO:0000313" key="3">
    <source>
        <dbReference type="EMBL" id="KRO14215.1"/>
    </source>
</evidence>
<dbReference type="PANTHER" id="PTHR46558:SF11">
    <property type="entry name" value="HTH-TYPE TRANSCRIPTIONAL REGULATOR XRE"/>
    <property type="match status" value="1"/>
</dbReference>
<comment type="caution">
    <text evidence="3">The sequence shown here is derived from an EMBL/GenBank/DDBJ whole genome shotgun (WGS) entry which is preliminary data.</text>
</comment>
<dbReference type="STRING" id="942150.IV64_GL001699"/>
<keyword evidence="1" id="KW-0238">DNA-binding</keyword>
<dbReference type="PROSITE" id="PS50943">
    <property type="entry name" value="HTH_CROC1"/>
    <property type="match status" value="1"/>
</dbReference>
<dbReference type="SMART" id="SM00530">
    <property type="entry name" value="HTH_XRE"/>
    <property type="match status" value="1"/>
</dbReference>